<name>A0A196S7Y5_BLAHN</name>
<reference evidence="2 3" key="1">
    <citation type="submission" date="2016-05" db="EMBL/GenBank/DDBJ databases">
        <title>Nuclear genome of Blastocystis sp. subtype 1 NandII.</title>
        <authorList>
            <person name="Gentekaki E."/>
            <person name="Curtis B."/>
            <person name="Stairs C."/>
            <person name="Eme L."/>
            <person name="Herman E."/>
            <person name="Klimes V."/>
            <person name="Arias M.C."/>
            <person name="Elias M."/>
            <person name="Hilliou F."/>
            <person name="Klute M."/>
            <person name="Malik S.-B."/>
            <person name="Pightling A."/>
            <person name="Rachubinski R."/>
            <person name="Salas D."/>
            <person name="Schlacht A."/>
            <person name="Suga H."/>
            <person name="Archibald J."/>
            <person name="Ball S.G."/>
            <person name="Clark G."/>
            <person name="Dacks J."/>
            <person name="Van Der Giezen M."/>
            <person name="Tsaousis A."/>
            <person name="Roger A."/>
        </authorList>
    </citation>
    <scope>NUCLEOTIDE SEQUENCE [LARGE SCALE GENOMIC DNA]</scope>
    <source>
        <strain evidence="3">ATCC 50177 / NandII</strain>
    </source>
</reference>
<accession>A0A196S7Y5</accession>
<dbReference type="Gene3D" id="3.40.50.11350">
    <property type="match status" value="1"/>
</dbReference>
<proteinExistence type="predicted"/>
<keyword evidence="3" id="KW-1185">Reference proteome</keyword>
<keyword evidence="1" id="KW-1133">Transmembrane helix</keyword>
<keyword evidence="1" id="KW-0812">Transmembrane</keyword>
<evidence type="ECO:0000313" key="2">
    <source>
        <dbReference type="EMBL" id="OAO13155.1"/>
    </source>
</evidence>
<dbReference type="OrthoDB" id="2413580at2759"/>
<evidence type="ECO:0000256" key="1">
    <source>
        <dbReference type="SAM" id="Phobius"/>
    </source>
</evidence>
<dbReference type="AlphaFoldDB" id="A0A196S7Y5"/>
<dbReference type="EMBL" id="LXWW01000454">
    <property type="protein sequence ID" value="OAO13155.1"/>
    <property type="molecule type" value="Genomic_DNA"/>
</dbReference>
<gene>
    <name evidence="2" type="ORF">AV274_5159</name>
</gene>
<organism evidence="2 3">
    <name type="scientific">Blastocystis sp. subtype 1 (strain ATCC 50177 / NandII)</name>
    <dbReference type="NCBI Taxonomy" id="478820"/>
    <lineage>
        <taxon>Eukaryota</taxon>
        <taxon>Sar</taxon>
        <taxon>Stramenopiles</taxon>
        <taxon>Bigyra</taxon>
        <taxon>Opalozoa</taxon>
        <taxon>Opalinata</taxon>
        <taxon>Blastocystidae</taxon>
        <taxon>Blastocystis</taxon>
    </lineage>
</organism>
<evidence type="ECO:0000313" key="3">
    <source>
        <dbReference type="Proteomes" id="UP000078348"/>
    </source>
</evidence>
<dbReference type="Proteomes" id="UP000078348">
    <property type="component" value="Unassembled WGS sequence"/>
</dbReference>
<sequence length="358" mass="41153">MWGICALKISAVLFYCSFALLIVAGSRIRDHEVHPVGLAYRIIPRVNKHVVNATGTAAPVRQKGLWDYLVDGQYGSHSKVVLFSTNIWGGFGNSFRGLRGLCVYALLKGAKIRVKWNDYFMVMDESVGALKKTDQKPLPYCRYLGNVEDVRYLYTDFECLHVVAYLDFSDSLLESVESRRRLMKLGLFQHVPTAYEVQEQLTRLLFRLKPSLMESLAPTLAEIRKHQVIGFQFRTGGHVANYEEDTVFIRMNRLDSVYRVLRNVSQANHFRHPYLYLSTDSTKVVRQFKMDRKYPLIMYEKYPIGHSSRVRDGNDDTIFRAVSDIYLLSQCNAIITTYTSSFGDLARMLSYSDSKTII</sequence>
<comment type="caution">
    <text evidence="2">The sequence shown here is derived from an EMBL/GenBank/DDBJ whole genome shotgun (WGS) entry which is preliminary data.</text>
</comment>
<protein>
    <submittedName>
        <fullName evidence="2">Uncharacterized protein</fullName>
    </submittedName>
</protein>
<feature type="transmembrane region" description="Helical" evidence="1">
    <location>
        <begin position="6"/>
        <end position="24"/>
    </location>
</feature>
<keyword evidence="1" id="KW-0472">Membrane</keyword>